<dbReference type="PANTHER" id="PTHR12630">
    <property type="entry name" value="N-LINKED OLIGOSACCHARIDE PROCESSING"/>
    <property type="match status" value="1"/>
</dbReference>
<evidence type="ECO:0000256" key="5">
    <source>
        <dbReference type="SAM" id="SignalP"/>
    </source>
</evidence>
<dbReference type="InterPro" id="IPR039794">
    <property type="entry name" value="Gtb1-like"/>
</dbReference>
<reference evidence="8" key="1">
    <citation type="submission" date="2015-10" db="EMBL/GenBank/DDBJ databases">
        <authorList>
            <person name="Devillers H."/>
        </authorList>
    </citation>
    <scope>NUCLEOTIDE SEQUENCE [LARGE SCALE GENOMIC DNA]</scope>
</reference>
<feature type="chain" id="PRO_5006066718" description="Glucosidase 2 subunit beta" evidence="5">
    <location>
        <begin position="19"/>
        <end position="666"/>
    </location>
</feature>
<keyword evidence="2 5" id="KW-0732">Signal</keyword>
<evidence type="ECO:0000256" key="1">
    <source>
        <dbReference type="ARBA" id="ARBA00022387"/>
    </source>
</evidence>
<evidence type="ECO:0000313" key="7">
    <source>
        <dbReference type="EMBL" id="CUS49635.1"/>
    </source>
</evidence>
<organism evidence="7 8">
    <name type="scientific">Lachancea quebecensis</name>
    <dbReference type="NCBI Taxonomy" id="1654605"/>
    <lineage>
        <taxon>Eukaryota</taxon>
        <taxon>Fungi</taxon>
        <taxon>Dikarya</taxon>
        <taxon>Ascomycota</taxon>
        <taxon>Saccharomycotina</taxon>
        <taxon>Saccharomycetes</taxon>
        <taxon>Saccharomycetales</taxon>
        <taxon>Saccharomycetaceae</taxon>
        <taxon>Lachancea</taxon>
    </lineage>
</organism>
<protein>
    <recommendedName>
        <fullName evidence="1">Glucosidase 2 subunit beta</fullName>
    </recommendedName>
</protein>
<dbReference type="Pfam" id="PF12999">
    <property type="entry name" value="PRKCSH-like"/>
    <property type="match status" value="1"/>
</dbReference>
<sequence>MLVLVYRALVLFCAFARAHEVSGIPGSLLHLYEPMQGDPTKWACLGDPSIVLNYTQINDDFCDCPDGSDEPGTSACGALSRYYCENKGFAPKFVAGFKVNDGVCDCCDCSDEDENIRGTLTNDINCLELRSQFESVLKEELNEQELGSQALKMLEREYGIYAEDKPLEDSKEALQKARSEADESGEALQVCVGELAQTKETYKDTLQRENPLLLQLEDIDLNYVTSIVDSIFAKAGSTSRARDALVKILDDLLDGYNKNLNDEVVNQNVKKYSEYVLTAHEESSASPSLDGTQREQLNAYLKEELPDMFLKGSTHIPPAAIVGKFSLARTLVKVRVKQQKKDTEVLEYLTKIMDDVSENYNVNFQDSIVKASVTSYREFLAKNSNLLVPLDIPIEYTEKMDALEKLITAVSTKILAPSPQSYGFLGAGLATLAQKLRSFFDNQTGGLEQLKSTITSLDQKCSNLRTEYRSRLQNLKLLESRVIEEEKSSNSVDSESYKAMDELLSKLSPSCVEQKIDNYVYQICLNQEDGVVFQKENKPAGNSVLIGRFAGFSFESKTAWERYMDNMRIKYSESDLVSHLESDLDNFQTEWLVGNLPEKNSGLVIDYERGDRCWNGPARSARLYFECSDDFKLKSVQEPTRCHYAFLLSGPLGCSTKFAYAAPDWF</sequence>
<dbReference type="GO" id="GO:0017177">
    <property type="term" value="C:glucosidase II complex"/>
    <property type="evidence" value="ECO:0007669"/>
    <property type="project" value="TreeGrafter"/>
</dbReference>
<gene>
    <name evidence="7" type="ORF">LAQU0_S24e00848g</name>
</gene>
<dbReference type="OrthoDB" id="28322at2759"/>
<dbReference type="PROSITE" id="PS51914">
    <property type="entry name" value="MRH"/>
    <property type="match status" value="1"/>
</dbReference>
<feature type="domain" description="MRH" evidence="6">
    <location>
        <begin position="459"/>
        <end position="656"/>
    </location>
</feature>
<dbReference type="InterPro" id="IPR028146">
    <property type="entry name" value="PRKCSH_N"/>
</dbReference>
<evidence type="ECO:0000256" key="2">
    <source>
        <dbReference type="ARBA" id="ARBA00022729"/>
    </source>
</evidence>
<dbReference type="Gene3D" id="2.70.130.10">
    <property type="entry name" value="Mannose-6-phosphate receptor binding domain"/>
    <property type="match status" value="1"/>
</dbReference>
<dbReference type="PANTHER" id="PTHR12630:SF1">
    <property type="entry name" value="GLUCOSIDASE 2 SUBUNIT BETA"/>
    <property type="match status" value="1"/>
</dbReference>
<dbReference type="AlphaFoldDB" id="A0A0P1L6K1"/>
<keyword evidence="3" id="KW-0256">Endoplasmic reticulum</keyword>
<dbReference type="InterPro" id="IPR044865">
    <property type="entry name" value="MRH_dom"/>
</dbReference>
<evidence type="ECO:0000256" key="4">
    <source>
        <dbReference type="ARBA" id="ARBA00023157"/>
    </source>
</evidence>
<evidence type="ECO:0000259" key="6">
    <source>
        <dbReference type="PROSITE" id="PS51914"/>
    </source>
</evidence>
<dbReference type="Pfam" id="PF13015">
    <property type="entry name" value="PRKCSH_1"/>
    <property type="match status" value="1"/>
</dbReference>
<dbReference type="InterPro" id="IPR009011">
    <property type="entry name" value="Man6P_isomerase_rcpt-bd_dom_sf"/>
</dbReference>
<dbReference type="SUPFAM" id="SSF50911">
    <property type="entry name" value="Mannose 6-phosphate receptor domain"/>
    <property type="match status" value="1"/>
</dbReference>
<name>A0A0P1L6K1_9SACH</name>
<evidence type="ECO:0000256" key="3">
    <source>
        <dbReference type="ARBA" id="ARBA00022824"/>
    </source>
</evidence>
<accession>A0A0P1L6K1</accession>
<dbReference type="InterPro" id="IPR036607">
    <property type="entry name" value="PRKCSH"/>
</dbReference>
<evidence type="ECO:0000313" key="8">
    <source>
        <dbReference type="Proteomes" id="UP000236544"/>
    </source>
</evidence>
<keyword evidence="4" id="KW-1015">Disulfide bond</keyword>
<dbReference type="EMBL" id="LN890558">
    <property type="protein sequence ID" value="CUS49635.1"/>
    <property type="molecule type" value="Genomic_DNA"/>
</dbReference>
<dbReference type="Proteomes" id="UP000236544">
    <property type="component" value="Unassembled WGS sequence"/>
</dbReference>
<keyword evidence="8" id="KW-1185">Reference proteome</keyword>
<proteinExistence type="predicted"/>
<feature type="signal peptide" evidence="5">
    <location>
        <begin position="1"/>
        <end position="18"/>
    </location>
</feature>
<dbReference type="GO" id="GO:0006491">
    <property type="term" value="P:N-glycan processing"/>
    <property type="evidence" value="ECO:0007669"/>
    <property type="project" value="TreeGrafter"/>
</dbReference>